<evidence type="ECO:0000313" key="1">
    <source>
        <dbReference type="EMBL" id="GMH70962.1"/>
    </source>
</evidence>
<dbReference type="PANTHER" id="PTHR11188:SF17">
    <property type="entry name" value="FI21816P1"/>
    <property type="match status" value="1"/>
</dbReference>
<comment type="caution">
    <text evidence="1">The sequence shown here is derived from an EMBL/GenBank/DDBJ whole genome shotgun (WGS) entry which is preliminary data.</text>
</comment>
<protein>
    <submittedName>
        <fullName evidence="1">Uncharacterized protein</fullName>
    </submittedName>
</protein>
<dbReference type="PANTHER" id="PTHR11188">
    <property type="entry name" value="ARRESTIN DOMAIN CONTAINING PROTEIN"/>
    <property type="match status" value="1"/>
</dbReference>
<gene>
    <name evidence="1" type="ORF">TrST_g2380</name>
</gene>
<dbReference type="AlphaFoldDB" id="A0A9W7AES9"/>
<dbReference type="OrthoDB" id="7785529at2759"/>
<dbReference type="GO" id="GO:0005737">
    <property type="term" value="C:cytoplasm"/>
    <property type="evidence" value="ECO:0007669"/>
    <property type="project" value="TreeGrafter"/>
</dbReference>
<organism evidence="1 2">
    <name type="scientific">Triparma strigata</name>
    <dbReference type="NCBI Taxonomy" id="1606541"/>
    <lineage>
        <taxon>Eukaryota</taxon>
        <taxon>Sar</taxon>
        <taxon>Stramenopiles</taxon>
        <taxon>Ochrophyta</taxon>
        <taxon>Bolidophyceae</taxon>
        <taxon>Parmales</taxon>
        <taxon>Triparmaceae</taxon>
        <taxon>Triparma</taxon>
    </lineage>
</organism>
<proteinExistence type="predicted"/>
<dbReference type="EMBL" id="BRXY01000144">
    <property type="protein sequence ID" value="GMH70962.1"/>
    <property type="molecule type" value="Genomic_DNA"/>
</dbReference>
<reference evidence="2" key="1">
    <citation type="journal article" date="2023" name="Commun. Biol.">
        <title>Genome analysis of Parmales, the sister group of diatoms, reveals the evolutionary specialization of diatoms from phago-mixotrophs to photoautotrophs.</title>
        <authorList>
            <person name="Ban H."/>
            <person name="Sato S."/>
            <person name="Yoshikawa S."/>
            <person name="Yamada K."/>
            <person name="Nakamura Y."/>
            <person name="Ichinomiya M."/>
            <person name="Sato N."/>
            <person name="Blanc-Mathieu R."/>
            <person name="Endo H."/>
            <person name="Kuwata A."/>
            <person name="Ogata H."/>
        </authorList>
    </citation>
    <scope>NUCLEOTIDE SEQUENCE [LARGE SCALE GENOMIC DNA]</scope>
    <source>
        <strain evidence="2">NIES 3701</strain>
    </source>
</reference>
<dbReference type="Proteomes" id="UP001165085">
    <property type="component" value="Unassembled WGS sequence"/>
</dbReference>
<dbReference type="GO" id="GO:0015031">
    <property type="term" value="P:protein transport"/>
    <property type="evidence" value="ECO:0007669"/>
    <property type="project" value="TreeGrafter"/>
</dbReference>
<name>A0A9W7AES9_9STRA</name>
<dbReference type="Gene3D" id="2.60.40.640">
    <property type="match status" value="2"/>
</dbReference>
<accession>A0A9W7AES9</accession>
<dbReference type="InterPro" id="IPR050357">
    <property type="entry name" value="Arrestin_domain-protein"/>
</dbReference>
<evidence type="ECO:0000313" key="2">
    <source>
        <dbReference type="Proteomes" id="UP001165085"/>
    </source>
</evidence>
<keyword evidence="2" id="KW-1185">Reference proteome</keyword>
<sequence length="498" mass="53957">MGARNSIAINVDGQCHSAGGTLTGSITPITKEGAAPDMSQLKDNAVSLTLRGRETAVVQYTVRVGDETKRRTAREERDVVTITHPLNTTEAKTVFNFTIKLPDFLPETFSVGNRGTGVRYDLRVFVGGKKLGQLKDIIIKGSPSPTVSTAKRFAEPSTSSIKFCCCINRGEITFGGCVSPAAVKCSSDVNVGYAVKNNSIVEMSKCTIELRETYVAHARGHYERITKSVRKYDIEGAIGSSSLMNILPKGAVNREKVNKELYAMLNDDTKNSKAISTSGCVPDYAGQLIHVQHHFKLTVKTPMCTTDPSEKIPFCILGSGDGTNSPTKIPTAQAPHNLPQPLEPSYIGRQPEAGFHDEDEEDEELSLRTMATAASPSFARIISELDDSYDDLTVLRSWERDHPRVIQGFSPADAQQVVSKVDYSFDRPAAAEIVARTMGSKFTCDHVVAITAQAQNGFDKTDLVNKLAPMASDLATNKGKIVALLSDYEQQVCSAALG</sequence>
<dbReference type="InterPro" id="IPR014752">
    <property type="entry name" value="Arrestin-like_C"/>
</dbReference>